<proteinExistence type="predicted"/>
<gene>
    <name evidence="1" type="ORF">GC096_26030</name>
</gene>
<name>A0ABX1XHE9_9BACL</name>
<protein>
    <submittedName>
        <fullName evidence="1">Uncharacterized protein</fullName>
    </submittedName>
</protein>
<comment type="caution">
    <text evidence="1">The sequence shown here is derived from an EMBL/GenBank/DDBJ whole genome shotgun (WGS) entry which is preliminary data.</text>
</comment>
<organism evidence="1 2">
    <name type="scientific">Paenibacillus plantarum</name>
    <dbReference type="NCBI Taxonomy" id="2654975"/>
    <lineage>
        <taxon>Bacteria</taxon>
        <taxon>Bacillati</taxon>
        <taxon>Bacillota</taxon>
        <taxon>Bacilli</taxon>
        <taxon>Bacillales</taxon>
        <taxon>Paenibacillaceae</taxon>
        <taxon>Paenibacillus</taxon>
    </lineage>
</organism>
<sequence length="174" mass="19779">MSYDLHITKADHWVSSEQNPITKDDIKKVADLFNTYRRIPFLFQGGRITLCGADKMAIGLMITIANRIGARVQGDEGEYYENTNNSYPEPPEDLRMEPVVNIYESDIKILDEQLQFIESLTVEDEIQHDKFGTGKILEITGEGNDTEFIVKFMDGIGTKRVLACFAPIRPCKQD</sequence>
<reference evidence="1 2" key="1">
    <citation type="submission" date="2019-10" db="EMBL/GenBank/DDBJ databases">
        <title>Description of Paenibacillus humi sp. nov.</title>
        <authorList>
            <person name="Carlier A."/>
            <person name="Qi S."/>
        </authorList>
    </citation>
    <scope>NUCLEOTIDE SEQUENCE [LARGE SCALE GENOMIC DNA]</scope>
    <source>
        <strain evidence="1 2">LMG 31461</strain>
    </source>
</reference>
<evidence type="ECO:0000313" key="1">
    <source>
        <dbReference type="EMBL" id="NOU67506.1"/>
    </source>
</evidence>
<keyword evidence="2" id="KW-1185">Reference proteome</keyword>
<dbReference type="EMBL" id="WHNY01000067">
    <property type="protein sequence ID" value="NOU67506.1"/>
    <property type="molecule type" value="Genomic_DNA"/>
</dbReference>
<accession>A0ABX1XHE9</accession>
<dbReference type="RefSeq" id="WP_171634264.1">
    <property type="nucleotide sequence ID" value="NZ_WHNY01000067.1"/>
</dbReference>
<dbReference type="Pfam" id="PF21196">
    <property type="entry name" value="PcrA_UvrD_tudor"/>
    <property type="match status" value="1"/>
</dbReference>
<evidence type="ECO:0000313" key="2">
    <source>
        <dbReference type="Proteomes" id="UP000653578"/>
    </source>
</evidence>
<dbReference type="Proteomes" id="UP000653578">
    <property type="component" value="Unassembled WGS sequence"/>
</dbReference>